<dbReference type="AlphaFoldDB" id="A0A2M7Z3P9"/>
<reference evidence="5" key="1">
    <citation type="submission" date="2017-09" db="EMBL/GenBank/DDBJ databases">
        <title>Depth-based differentiation of microbial function through sediment-hosted aquifers and enrichment of novel symbionts in the deep terrestrial subsurface.</title>
        <authorList>
            <person name="Probst A.J."/>
            <person name="Ladd B."/>
            <person name="Jarett J.K."/>
            <person name="Geller-Mcgrath D.E."/>
            <person name="Sieber C.M.K."/>
            <person name="Emerson J.B."/>
            <person name="Anantharaman K."/>
            <person name="Thomas B.C."/>
            <person name="Malmstrom R."/>
            <person name="Stieglmeier M."/>
            <person name="Klingl A."/>
            <person name="Woyke T."/>
            <person name="Ryan C.M."/>
            <person name="Banfield J.F."/>
        </authorList>
    </citation>
    <scope>NUCLEOTIDE SEQUENCE [LARGE SCALE GENOMIC DNA]</scope>
</reference>
<dbReference type="Pfam" id="PF19302">
    <property type="entry name" value="DUF5915"/>
    <property type="match status" value="1"/>
</dbReference>
<dbReference type="Proteomes" id="UP000230178">
    <property type="component" value="Unassembled WGS sequence"/>
</dbReference>
<evidence type="ECO:0000313" key="5">
    <source>
        <dbReference type="Proteomes" id="UP000230178"/>
    </source>
</evidence>
<evidence type="ECO:0000256" key="2">
    <source>
        <dbReference type="ARBA" id="ARBA00022741"/>
    </source>
</evidence>
<evidence type="ECO:0000256" key="3">
    <source>
        <dbReference type="ARBA" id="ARBA00022840"/>
    </source>
</evidence>
<proteinExistence type="predicted"/>
<dbReference type="EMBL" id="PFVS01000046">
    <property type="protein sequence ID" value="PJA83404.1"/>
    <property type="molecule type" value="Genomic_DNA"/>
</dbReference>
<protein>
    <recommendedName>
        <fullName evidence="6">Isoleucine--tRNA ligase</fullName>
    </recommendedName>
</protein>
<dbReference type="SUPFAM" id="SSF47323">
    <property type="entry name" value="Anticodon-binding domain of a subclass of class I aminoacyl-tRNA synthetases"/>
    <property type="match status" value="1"/>
</dbReference>
<comment type="caution">
    <text evidence="4">The sequence shown here is derived from an EMBL/GenBank/DDBJ whole genome shotgun (WGS) entry which is preliminary data.</text>
</comment>
<sequence length="88" mass="10396">EEGIIREVIRQIQEMRKKAKFKPKDKILVNYFGTAELNKILEKNKEFLLKEANLRDLTLKEKAKKELFAGEKEILVDQAKLWLAIKKI</sequence>
<evidence type="ECO:0000313" key="4">
    <source>
        <dbReference type="EMBL" id="PJA83404.1"/>
    </source>
</evidence>
<dbReference type="GO" id="GO:0005524">
    <property type="term" value="F:ATP binding"/>
    <property type="evidence" value="ECO:0007669"/>
    <property type="project" value="UniProtKB-KW"/>
</dbReference>
<gene>
    <name evidence="4" type="ORF">CO146_01290</name>
</gene>
<dbReference type="GO" id="GO:0004812">
    <property type="term" value="F:aminoacyl-tRNA ligase activity"/>
    <property type="evidence" value="ECO:0007669"/>
    <property type="project" value="InterPro"/>
</dbReference>
<organism evidence="4 5">
    <name type="scientific">Candidatus Nealsonbacteria bacterium CG_4_9_14_3_um_filter_37_29</name>
    <dbReference type="NCBI Taxonomy" id="1974696"/>
    <lineage>
        <taxon>Bacteria</taxon>
        <taxon>Candidatus Nealsoniibacteriota</taxon>
    </lineage>
</organism>
<keyword evidence="2" id="KW-0547">Nucleotide-binding</keyword>
<keyword evidence="3" id="KW-0067">ATP-binding</keyword>
<dbReference type="InterPro" id="IPR009080">
    <property type="entry name" value="tRNAsynth_Ia_anticodon-bd"/>
</dbReference>
<name>A0A2M7Z3P9_9BACT</name>
<keyword evidence="1" id="KW-0436">Ligase</keyword>
<evidence type="ECO:0000256" key="1">
    <source>
        <dbReference type="ARBA" id="ARBA00022598"/>
    </source>
</evidence>
<dbReference type="GO" id="GO:0006418">
    <property type="term" value="P:tRNA aminoacylation for protein translation"/>
    <property type="evidence" value="ECO:0007669"/>
    <property type="project" value="InterPro"/>
</dbReference>
<feature type="non-terminal residue" evidence="4">
    <location>
        <position position="1"/>
    </location>
</feature>
<accession>A0A2M7Z3P9</accession>
<evidence type="ECO:0008006" key="6">
    <source>
        <dbReference type="Google" id="ProtNLM"/>
    </source>
</evidence>